<dbReference type="PROSITE" id="PS00933">
    <property type="entry name" value="FGGY_KINASES_1"/>
    <property type="match status" value="1"/>
</dbReference>
<feature type="domain" description="Carbohydrate kinase FGGY N-terminal" evidence="8">
    <location>
        <begin position="6"/>
        <end position="247"/>
    </location>
</feature>
<keyword evidence="4 7" id="KW-0418">Kinase</keyword>
<comment type="similarity">
    <text evidence="1 7">Belongs to the FGGY kinase family.</text>
</comment>
<dbReference type="PIRSF" id="PIRSF000538">
    <property type="entry name" value="GlpK"/>
    <property type="match status" value="1"/>
</dbReference>
<evidence type="ECO:0000313" key="11">
    <source>
        <dbReference type="Proteomes" id="UP000286100"/>
    </source>
</evidence>
<sequence>MREQFILVLDEGTTSTRAMIFAPDGAIVGKCQAELTQYYPAPGWVEHDAIEIRDRTIACARQMIERAGGADRIAAIGIANQRETIVAWDRSTGQPVSRAIVWQDRRTAARCDALRDAGHEPLVSRRSGLVLDPYFSATKISWILDNVPEARALGDRLAVGTVESWLLWSLTGGLHASDASNASRTMLMDIAKGQWDDELLALHDVPRLALPEIVDCAGNFGVTSPELFGSPIRICGLVGDQQAAAIGQSCLAPGQVKATLGTGAFILCNTGAQPVASGHRLLGTVLFQLDGERSYALEGSIFVAGSVVQWLRDRLGIIASAAETETLARSVRDSGGVMIIPALSGLGAPHWRPDARAIVAGLSHGSGRAEIVRAALESIAHQLSDLQRAYAGDGCVWQSLRIDGGMSANNWIAQDIADMLDVTVQRPDNVETTALGAAMLAAMGCGLMSSLDEAASMQRSAASFTPGMENNVRKARMDGWRSLMAVHAASSS</sequence>
<feature type="domain" description="Carbohydrate kinase FGGY C-terminal" evidence="9">
    <location>
        <begin position="257"/>
        <end position="444"/>
    </location>
</feature>
<gene>
    <name evidence="10" type="primary">glpK</name>
    <name evidence="10" type="ORF">D3876_10230</name>
</gene>
<dbReference type="PANTHER" id="PTHR10196">
    <property type="entry name" value="SUGAR KINASE"/>
    <property type="match status" value="1"/>
</dbReference>
<dbReference type="InterPro" id="IPR018483">
    <property type="entry name" value="Carb_kinase_FGGY_CS"/>
</dbReference>
<dbReference type="OrthoDB" id="9805576at2"/>
<proteinExistence type="inferred from homology"/>
<evidence type="ECO:0000256" key="1">
    <source>
        <dbReference type="ARBA" id="ARBA00009156"/>
    </source>
</evidence>
<dbReference type="FunFam" id="3.30.420.40:FF:000008">
    <property type="entry name" value="Glycerol kinase"/>
    <property type="match status" value="1"/>
</dbReference>
<keyword evidence="3" id="KW-0547">Nucleotide-binding</keyword>
<evidence type="ECO:0000256" key="2">
    <source>
        <dbReference type="ARBA" id="ARBA00022679"/>
    </source>
</evidence>
<dbReference type="AlphaFoldDB" id="A0A418WKN0"/>
<dbReference type="EMBL" id="QYUM01000003">
    <property type="protein sequence ID" value="RJF90594.1"/>
    <property type="molecule type" value="Genomic_DNA"/>
</dbReference>
<dbReference type="InterPro" id="IPR018484">
    <property type="entry name" value="FGGY_N"/>
</dbReference>
<evidence type="ECO:0000256" key="7">
    <source>
        <dbReference type="RuleBase" id="RU003733"/>
    </source>
</evidence>
<organism evidence="10 11">
    <name type="scientific">Sphingomonas cavernae</name>
    <dbReference type="NCBI Taxonomy" id="2320861"/>
    <lineage>
        <taxon>Bacteria</taxon>
        <taxon>Pseudomonadati</taxon>
        <taxon>Pseudomonadota</taxon>
        <taxon>Alphaproteobacteria</taxon>
        <taxon>Sphingomonadales</taxon>
        <taxon>Sphingomonadaceae</taxon>
        <taxon>Sphingomonas</taxon>
    </lineage>
</organism>
<dbReference type="GO" id="GO:0005829">
    <property type="term" value="C:cytosol"/>
    <property type="evidence" value="ECO:0007669"/>
    <property type="project" value="TreeGrafter"/>
</dbReference>
<dbReference type="CDD" id="cd07786">
    <property type="entry name" value="FGGY_EcGK_like"/>
    <property type="match status" value="1"/>
</dbReference>
<dbReference type="InterPro" id="IPR018485">
    <property type="entry name" value="FGGY_C"/>
</dbReference>
<dbReference type="RefSeq" id="WP_119761922.1">
    <property type="nucleotide sequence ID" value="NZ_QYUM01000003.1"/>
</dbReference>
<dbReference type="GO" id="GO:0006072">
    <property type="term" value="P:glycerol-3-phosphate metabolic process"/>
    <property type="evidence" value="ECO:0007669"/>
    <property type="project" value="InterPro"/>
</dbReference>
<dbReference type="GO" id="GO:0019563">
    <property type="term" value="P:glycerol catabolic process"/>
    <property type="evidence" value="ECO:0007669"/>
    <property type="project" value="TreeGrafter"/>
</dbReference>
<comment type="caution">
    <text evidence="10">The sequence shown here is derived from an EMBL/GenBank/DDBJ whole genome shotgun (WGS) entry which is preliminary data.</text>
</comment>
<keyword evidence="6" id="KW-0067">ATP-binding</keyword>
<protein>
    <submittedName>
        <fullName evidence="10">Glycerol kinase</fullName>
        <ecNumber evidence="10">2.7.1.30</ecNumber>
    </submittedName>
</protein>
<dbReference type="GO" id="GO:0005524">
    <property type="term" value="F:ATP binding"/>
    <property type="evidence" value="ECO:0007669"/>
    <property type="project" value="UniProtKB-KW"/>
</dbReference>
<evidence type="ECO:0000256" key="4">
    <source>
        <dbReference type="ARBA" id="ARBA00022777"/>
    </source>
</evidence>
<dbReference type="NCBIfam" id="TIGR01311">
    <property type="entry name" value="glycerol_kin"/>
    <property type="match status" value="1"/>
</dbReference>
<keyword evidence="5" id="KW-0319">Glycerol metabolism</keyword>
<dbReference type="Pfam" id="PF00370">
    <property type="entry name" value="FGGY_N"/>
    <property type="match status" value="1"/>
</dbReference>
<dbReference type="GO" id="GO:0004370">
    <property type="term" value="F:glycerol kinase activity"/>
    <property type="evidence" value="ECO:0007669"/>
    <property type="project" value="UniProtKB-EC"/>
</dbReference>
<dbReference type="Pfam" id="PF02782">
    <property type="entry name" value="FGGY_C"/>
    <property type="match status" value="1"/>
</dbReference>
<dbReference type="Proteomes" id="UP000286100">
    <property type="component" value="Unassembled WGS sequence"/>
</dbReference>
<accession>A0A418WKN0</accession>
<evidence type="ECO:0000256" key="6">
    <source>
        <dbReference type="ARBA" id="ARBA00022840"/>
    </source>
</evidence>
<dbReference type="InterPro" id="IPR043129">
    <property type="entry name" value="ATPase_NBD"/>
</dbReference>
<name>A0A418WKN0_9SPHN</name>
<dbReference type="PROSITE" id="PS00445">
    <property type="entry name" value="FGGY_KINASES_2"/>
    <property type="match status" value="1"/>
</dbReference>
<evidence type="ECO:0000259" key="8">
    <source>
        <dbReference type="Pfam" id="PF00370"/>
    </source>
</evidence>
<dbReference type="PANTHER" id="PTHR10196:SF78">
    <property type="entry name" value="GLYCEROL KINASE"/>
    <property type="match status" value="1"/>
</dbReference>
<reference evidence="10 11" key="1">
    <citation type="submission" date="2018-09" db="EMBL/GenBank/DDBJ databases">
        <authorList>
            <person name="Zhu H."/>
        </authorList>
    </citation>
    <scope>NUCLEOTIDE SEQUENCE [LARGE SCALE GENOMIC DNA]</scope>
    <source>
        <strain evidence="10 11">K2R01-6</strain>
    </source>
</reference>
<dbReference type="InterPro" id="IPR000577">
    <property type="entry name" value="Carb_kinase_FGGY"/>
</dbReference>
<keyword evidence="2 7" id="KW-0808">Transferase</keyword>
<dbReference type="NCBIfam" id="NF000756">
    <property type="entry name" value="PRK00047.1"/>
    <property type="match status" value="1"/>
</dbReference>
<dbReference type="EC" id="2.7.1.30" evidence="10"/>
<evidence type="ECO:0000256" key="5">
    <source>
        <dbReference type="ARBA" id="ARBA00022798"/>
    </source>
</evidence>
<dbReference type="Gene3D" id="3.30.420.40">
    <property type="match status" value="2"/>
</dbReference>
<evidence type="ECO:0000259" key="9">
    <source>
        <dbReference type="Pfam" id="PF02782"/>
    </source>
</evidence>
<keyword evidence="11" id="KW-1185">Reference proteome</keyword>
<evidence type="ECO:0000313" key="10">
    <source>
        <dbReference type="EMBL" id="RJF90594.1"/>
    </source>
</evidence>
<evidence type="ECO:0000256" key="3">
    <source>
        <dbReference type="ARBA" id="ARBA00022741"/>
    </source>
</evidence>
<dbReference type="InterPro" id="IPR005999">
    <property type="entry name" value="Glycerol_kin"/>
</dbReference>
<dbReference type="SUPFAM" id="SSF53067">
    <property type="entry name" value="Actin-like ATPase domain"/>
    <property type="match status" value="2"/>
</dbReference>